<protein>
    <submittedName>
        <fullName evidence="1">Uncharacterized protein</fullName>
    </submittedName>
</protein>
<keyword evidence="2" id="KW-1185">Reference proteome</keyword>
<gene>
    <name evidence="1" type="ORF">Srubr_67980</name>
</gene>
<name>A0ABQ3RM70_STRRR</name>
<organism evidence="1 2">
    <name type="scientific">Streptomyces rubradiris</name>
    <name type="common">Streptomyces achromogenes subsp. rubradiris</name>
    <dbReference type="NCBI Taxonomy" id="285531"/>
    <lineage>
        <taxon>Bacteria</taxon>
        <taxon>Bacillati</taxon>
        <taxon>Actinomycetota</taxon>
        <taxon>Actinomycetes</taxon>
        <taxon>Kitasatosporales</taxon>
        <taxon>Streptomycetaceae</taxon>
        <taxon>Streptomyces</taxon>
    </lineage>
</organism>
<dbReference type="EMBL" id="BNEA01000015">
    <property type="protein sequence ID" value="GHI56952.1"/>
    <property type="molecule type" value="Genomic_DNA"/>
</dbReference>
<reference evidence="2" key="1">
    <citation type="submission" date="2023-07" db="EMBL/GenBank/DDBJ databases">
        <title>Whole genome shotgun sequence of Streptomyces achromogenes subsp. rubradiris NBRC 14000.</title>
        <authorList>
            <person name="Komaki H."/>
            <person name="Tamura T."/>
        </authorList>
    </citation>
    <scope>NUCLEOTIDE SEQUENCE [LARGE SCALE GENOMIC DNA]</scope>
    <source>
        <strain evidence="2">NBRC 14000</strain>
    </source>
</reference>
<evidence type="ECO:0000313" key="2">
    <source>
        <dbReference type="Proteomes" id="UP000646738"/>
    </source>
</evidence>
<sequence>MVCAFEDNGNSELIALPWVRIGHLEPTEGGEEGRHLNGAVRYFDVAHESFLARYLEPLSRDADEVAQRMHQHSREVASGLAFSSLEEGHQSLTPLPEHYHQYLDKPCTITFHRHVRSFGISVDTSGGEISDPSAPSVIGWIDGYDWLHQTGQEPHQGEA</sequence>
<dbReference type="Proteomes" id="UP000646738">
    <property type="component" value="Unassembled WGS sequence"/>
</dbReference>
<comment type="caution">
    <text evidence="1">The sequence shown here is derived from an EMBL/GenBank/DDBJ whole genome shotgun (WGS) entry which is preliminary data.</text>
</comment>
<proteinExistence type="predicted"/>
<accession>A0ABQ3RM70</accession>
<evidence type="ECO:0000313" key="1">
    <source>
        <dbReference type="EMBL" id="GHI56952.1"/>
    </source>
</evidence>